<evidence type="ECO:0000256" key="10">
    <source>
        <dbReference type="RuleBase" id="RU000354"/>
    </source>
</evidence>
<feature type="domain" description="TGF-beta family profile" evidence="11">
    <location>
        <begin position="1"/>
        <end position="113"/>
    </location>
</feature>
<keyword evidence="13" id="KW-1185">Reference proteome</keyword>
<dbReference type="AlphaFoldDB" id="A0A3B4B7P2"/>
<evidence type="ECO:0000256" key="5">
    <source>
        <dbReference type="ARBA" id="ARBA00022685"/>
    </source>
</evidence>
<reference evidence="12" key="2">
    <citation type="submission" date="2025-09" db="UniProtKB">
        <authorList>
            <consortium name="Ensembl"/>
        </authorList>
    </citation>
    <scope>IDENTIFICATION</scope>
</reference>
<dbReference type="GO" id="GO:0008083">
    <property type="term" value="F:growth factor activity"/>
    <property type="evidence" value="ECO:0007669"/>
    <property type="project" value="UniProtKB-KW"/>
</dbReference>
<dbReference type="PRINTS" id="PR00669">
    <property type="entry name" value="INHIBINA"/>
</dbReference>
<keyword evidence="4" id="KW-0964">Secreted</keyword>
<evidence type="ECO:0000256" key="6">
    <source>
        <dbReference type="ARBA" id="ARBA00022729"/>
    </source>
</evidence>
<dbReference type="SMART" id="SM00204">
    <property type="entry name" value="TGFB"/>
    <property type="match status" value="1"/>
</dbReference>
<dbReference type="FunFam" id="2.10.90.10:FF:000026">
    <property type="entry name" value="Nodal homolog 3-A"/>
    <property type="match status" value="1"/>
</dbReference>
<evidence type="ECO:0000256" key="4">
    <source>
        <dbReference type="ARBA" id="ARBA00022525"/>
    </source>
</evidence>
<dbReference type="Ensembl" id="ENSPMGT00000027405.1">
    <property type="protein sequence ID" value="ENSPMGP00000025732.1"/>
    <property type="gene ID" value="ENSPMGG00000020766.1"/>
</dbReference>
<dbReference type="Proteomes" id="UP000261520">
    <property type="component" value="Unplaced"/>
</dbReference>
<dbReference type="SUPFAM" id="SSF57501">
    <property type="entry name" value="Cystine-knot cytokines"/>
    <property type="match status" value="1"/>
</dbReference>
<dbReference type="GO" id="GO:0005125">
    <property type="term" value="F:cytokine activity"/>
    <property type="evidence" value="ECO:0007669"/>
    <property type="project" value="TreeGrafter"/>
</dbReference>
<dbReference type="Pfam" id="PF00019">
    <property type="entry name" value="TGF_beta"/>
    <property type="match status" value="1"/>
</dbReference>
<evidence type="ECO:0000256" key="8">
    <source>
        <dbReference type="ARBA" id="ARBA00023157"/>
    </source>
</evidence>
<evidence type="ECO:0000313" key="12">
    <source>
        <dbReference type="Ensembl" id="ENSPMGP00000025732.1"/>
    </source>
</evidence>
<keyword evidence="8" id="KW-1015">Disulfide bond</keyword>
<accession>A0A3B4B7P2</accession>
<comment type="subcellular location">
    <subcellularLocation>
        <location evidence="1">Secreted</location>
    </subcellularLocation>
</comment>
<evidence type="ECO:0000313" key="13">
    <source>
        <dbReference type="Proteomes" id="UP000261520"/>
    </source>
</evidence>
<dbReference type="Gene3D" id="2.10.90.10">
    <property type="entry name" value="Cystine-knot cytokines"/>
    <property type="match status" value="1"/>
</dbReference>
<dbReference type="InterPro" id="IPR015615">
    <property type="entry name" value="TGF-beta-rel"/>
</dbReference>
<keyword evidence="6" id="KW-0732">Signal</keyword>
<dbReference type="GO" id="GO:0005615">
    <property type="term" value="C:extracellular space"/>
    <property type="evidence" value="ECO:0007669"/>
    <property type="project" value="TreeGrafter"/>
</dbReference>
<keyword evidence="3" id="KW-0217">Developmental protein</keyword>
<dbReference type="PANTHER" id="PTHR11848:SF159">
    <property type="entry name" value="NODAL HOMOLOG"/>
    <property type="match status" value="1"/>
</dbReference>
<dbReference type="PANTHER" id="PTHR11848">
    <property type="entry name" value="TGF-BETA FAMILY"/>
    <property type="match status" value="1"/>
</dbReference>
<sequence>FIPGTGSEPRPLCRRVDMWVDFDLIGWDAWIVYPKRYNAYRCEGECPTPLDDSFSPTNHAYMQSLLHHHQPGRVSCPSCVPTRLSPLSMLYYDSDDLALHHHEDMVVEECGCY</sequence>
<evidence type="ECO:0000256" key="3">
    <source>
        <dbReference type="ARBA" id="ARBA00022473"/>
    </source>
</evidence>
<dbReference type="GO" id="GO:0007369">
    <property type="term" value="P:gastrulation"/>
    <property type="evidence" value="ECO:0007669"/>
    <property type="project" value="UniProtKB-ARBA"/>
</dbReference>
<evidence type="ECO:0000256" key="1">
    <source>
        <dbReference type="ARBA" id="ARBA00004613"/>
    </source>
</evidence>
<dbReference type="PROSITE" id="PS51362">
    <property type="entry name" value="TGF_BETA_2"/>
    <property type="match status" value="1"/>
</dbReference>
<evidence type="ECO:0000256" key="9">
    <source>
        <dbReference type="ARBA" id="ARBA00023180"/>
    </source>
</evidence>
<keyword evidence="5" id="KW-0165">Cleavage on pair of basic residues</keyword>
<proteinExistence type="inferred from homology"/>
<dbReference type="PROSITE" id="PS00250">
    <property type="entry name" value="TGF_BETA_1"/>
    <property type="match status" value="1"/>
</dbReference>
<dbReference type="InterPro" id="IPR029034">
    <property type="entry name" value="Cystine-knot_cytokine"/>
</dbReference>
<organism evidence="12 13">
    <name type="scientific">Periophthalmus magnuspinnatus</name>
    <dbReference type="NCBI Taxonomy" id="409849"/>
    <lineage>
        <taxon>Eukaryota</taxon>
        <taxon>Metazoa</taxon>
        <taxon>Chordata</taxon>
        <taxon>Craniata</taxon>
        <taxon>Vertebrata</taxon>
        <taxon>Euteleostomi</taxon>
        <taxon>Actinopterygii</taxon>
        <taxon>Neopterygii</taxon>
        <taxon>Teleostei</taxon>
        <taxon>Neoteleostei</taxon>
        <taxon>Acanthomorphata</taxon>
        <taxon>Gobiaria</taxon>
        <taxon>Gobiiformes</taxon>
        <taxon>Gobioidei</taxon>
        <taxon>Gobiidae</taxon>
        <taxon>Oxudercinae</taxon>
        <taxon>Periophthalmus</taxon>
    </lineage>
</organism>
<reference evidence="12" key="1">
    <citation type="submission" date="2025-08" db="UniProtKB">
        <authorList>
            <consortium name="Ensembl"/>
        </authorList>
    </citation>
    <scope>IDENTIFICATION</scope>
</reference>
<dbReference type="InterPro" id="IPR001839">
    <property type="entry name" value="TGF-b_C"/>
</dbReference>
<dbReference type="InterPro" id="IPR017948">
    <property type="entry name" value="TGFb_CS"/>
</dbReference>
<keyword evidence="9" id="KW-0325">Glycoprotein</keyword>
<evidence type="ECO:0000259" key="11">
    <source>
        <dbReference type="PROSITE" id="PS51362"/>
    </source>
</evidence>
<protein>
    <recommendedName>
        <fullName evidence="11">TGF-beta family profile domain-containing protein</fullName>
    </recommendedName>
</protein>
<evidence type="ECO:0000256" key="2">
    <source>
        <dbReference type="ARBA" id="ARBA00006656"/>
    </source>
</evidence>
<name>A0A3B4B7P2_9GOBI</name>
<dbReference type="STRING" id="409849.ENSPMGP00000025732"/>
<dbReference type="CDD" id="cd13759">
    <property type="entry name" value="TGF_beta_NODAL"/>
    <property type="match status" value="1"/>
</dbReference>
<comment type="similarity">
    <text evidence="2 10">Belongs to the TGF-beta family.</text>
</comment>
<evidence type="ECO:0000256" key="7">
    <source>
        <dbReference type="ARBA" id="ARBA00023030"/>
    </source>
</evidence>
<keyword evidence="7 10" id="KW-0339">Growth factor</keyword>
<dbReference type="GO" id="GO:0009888">
    <property type="term" value="P:tissue development"/>
    <property type="evidence" value="ECO:0007669"/>
    <property type="project" value="UniProtKB-ARBA"/>
</dbReference>